<evidence type="ECO:0000313" key="2">
    <source>
        <dbReference type="EMBL" id="TEA26494.1"/>
    </source>
</evidence>
<sequence>MQYIKGHHKPAILIELNLKNPFEQDILRYTIDKSLLELSPNVLSKNSKRHYSGWIFTQDKIAKVAQHFALLSLQKVIDGTLLLRFYDPAVLPQLLTILNPTQQKKVLGNVQLWTLLDGNGDLYCYDNAQNNDEGSKYLFQLGIDQQLENQLYCIGITNQTLKSYRKNNPNQKFNECETLHHIMPGLLRLISQGFKDNTLLVQWANIVINNDKDFDLYPQIQKKLKTFKTRYDFAPLLDILKRADWQLMLNTQSF</sequence>
<keyword evidence="3" id="KW-1185">Reference proteome</keyword>
<protein>
    <submittedName>
        <fullName evidence="2">DUF4123 domain-containing protein</fullName>
    </submittedName>
</protein>
<comment type="caution">
    <text evidence="2">The sequence shown here is derived from an EMBL/GenBank/DDBJ whole genome shotgun (WGS) entry which is preliminary data.</text>
</comment>
<dbReference type="AlphaFoldDB" id="A0AB94IAR3"/>
<dbReference type="InterPro" id="IPR025391">
    <property type="entry name" value="DUF4123"/>
</dbReference>
<gene>
    <name evidence="2" type="ORF">O970_08585</name>
</gene>
<organism evidence="2 3">
    <name type="scientific">Candidatus Schmidhempelia bombi str. Bimp</name>
    <dbReference type="NCBI Taxonomy" id="1387197"/>
    <lineage>
        <taxon>Bacteria</taxon>
        <taxon>Pseudomonadati</taxon>
        <taxon>Pseudomonadota</taxon>
        <taxon>Gammaproteobacteria</taxon>
        <taxon>Orbales</taxon>
        <taxon>Orbaceae</taxon>
        <taxon>Candidatus Schmidhempelia</taxon>
    </lineage>
</organism>
<dbReference type="Pfam" id="PF13503">
    <property type="entry name" value="DUF4123"/>
    <property type="match status" value="1"/>
</dbReference>
<feature type="domain" description="DUF4123" evidence="1">
    <location>
        <begin position="36"/>
        <end position="104"/>
    </location>
</feature>
<accession>A0AB94IAR3</accession>
<reference evidence="2 3" key="1">
    <citation type="journal article" date="2014" name="Appl. Environ. Microbiol.">
        <title>Genomic features of a bumble bee symbiont reflect its host environment.</title>
        <authorList>
            <person name="Martinson V.G."/>
            <person name="Magoc T."/>
            <person name="Koch H."/>
            <person name="Salzberg S.L."/>
            <person name="Moran N.A."/>
        </authorList>
    </citation>
    <scope>NUCLEOTIDE SEQUENCE [LARGE SCALE GENOMIC DNA]</scope>
    <source>
        <strain evidence="2 3">Bimp</strain>
    </source>
</reference>
<dbReference type="Proteomes" id="UP000506160">
    <property type="component" value="Unassembled WGS sequence"/>
</dbReference>
<name>A0AB94IAR3_9GAMM</name>
<evidence type="ECO:0000259" key="1">
    <source>
        <dbReference type="Pfam" id="PF13503"/>
    </source>
</evidence>
<proteinExistence type="predicted"/>
<evidence type="ECO:0000313" key="3">
    <source>
        <dbReference type="Proteomes" id="UP000506160"/>
    </source>
</evidence>
<dbReference type="EMBL" id="AWGA01000076">
    <property type="protein sequence ID" value="TEA26494.1"/>
    <property type="molecule type" value="Genomic_DNA"/>
</dbReference>